<sequence length="712" mass="72163">MAKFLILISLLFGAVYSQNDNCVSPFVFAVDYQGSTYYSLFEFHNASNLTPYLNEAEQYVLSPGVGTAVQQDGGTVQVEDSIVPGFITSKTSPTVDVRNGNLQIRFRCSDGILLPTLYDVKNGGSAGKAPENGGLGGETPNTLVCAVSNYGGFYLVVSTSVLSVASDQGYTNCESVVLRAISPVDVSSSGAAATPASRSTTTSRNVLQSTTSTGSLLDSSQANGPFKNTTMTSTSSSSPIVPSSNAQSQVTAFIVTVVVNVQDVVVGGIVQQSFATTTVTETSTFSTGAIVLLGSTTAVISSVVGQAPLTYSVTSTQSTSPAATLTNVNAPAIAAANGGNNVATCVCSAPAVTLTAIQPITVVQTIKLGTSNFVTIITSTTLGVVTVQGGTVVAATSTITYQGVVATNTNVPLAPGQSYQTIQITNDVGQVTAVTVVVTVVASTNAVSVTLAPAGVVPGILTPVTAVPGTLASVLTTTTSPRYMNGTTARTTMMRSTTPTNGSPGNSVNPTAPPASSDLSNVSGTTASVVSSITTTSTASATPITVGDTMSAVVPPVTTASTATSPATTPVDSSGGTITCYTEPLSSDDGCEAFISNLTPSYITSHILVGSSAVSADGTITLDPVQFKIPPAVVSLTIADEATQESSHCLVDILNDDSVNGYVIPLSTLISTLRNIRAQCNANGKFQVGADDPDFTGRGTKVISIFDPSAAT</sequence>
<dbReference type="AlphaFoldDB" id="R4XJX5"/>
<feature type="region of interest" description="Disordered" evidence="1">
    <location>
        <begin position="493"/>
        <end position="523"/>
    </location>
</feature>
<dbReference type="EMBL" id="CAHR02000298">
    <property type="protein sequence ID" value="CCG84753.1"/>
    <property type="molecule type" value="Genomic_DNA"/>
</dbReference>
<comment type="caution">
    <text evidence="3">The sequence shown here is derived from an EMBL/GenBank/DDBJ whole genome shotgun (WGS) entry which is preliminary data.</text>
</comment>
<dbReference type="VEuPathDB" id="FungiDB:TAPDE_005273"/>
<organism evidence="3 4">
    <name type="scientific">Taphrina deformans (strain PYCC 5710 / ATCC 11124 / CBS 356.35 / IMI 108563 / JCM 9778 / NBRC 8474)</name>
    <name type="common">Peach leaf curl fungus</name>
    <name type="synonym">Lalaria deformans</name>
    <dbReference type="NCBI Taxonomy" id="1097556"/>
    <lineage>
        <taxon>Eukaryota</taxon>
        <taxon>Fungi</taxon>
        <taxon>Dikarya</taxon>
        <taxon>Ascomycota</taxon>
        <taxon>Taphrinomycotina</taxon>
        <taxon>Taphrinomycetes</taxon>
        <taxon>Taphrinales</taxon>
        <taxon>Taphrinaceae</taxon>
        <taxon>Taphrina</taxon>
    </lineage>
</organism>
<keyword evidence="4" id="KW-1185">Reference proteome</keyword>
<feature type="compositionally biased region" description="Polar residues" evidence="1">
    <location>
        <begin position="501"/>
        <end position="510"/>
    </location>
</feature>
<feature type="compositionally biased region" description="Low complexity" evidence="1">
    <location>
        <begin position="188"/>
        <end position="220"/>
    </location>
</feature>
<reference evidence="3 4" key="1">
    <citation type="journal article" date="2013" name="MBio">
        <title>Genome sequencing of the plant pathogen Taphrina deformans, the causal agent of peach leaf curl.</title>
        <authorList>
            <person name="Cisse O.H."/>
            <person name="Almeida J.M.G.C.F."/>
            <person name="Fonseca A."/>
            <person name="Kumar A.A."/>
            <person name="Salojaervi J."/>
            <person name="Overmyer K."/>
            <person name="Hauser P.M."/>
            <person name="Pagni M."/>
        </authorList>
    </citation>
    <scope>NUCLEOTIDE SEQUENCE [LARGE SCALE GENOMIC DNA]</scope>
    <source>
        <strain evidence="4">PYCC 5710 / ATCC 11124 / CBS 356.35 / IMI 108563 / JCM 9778 / NBRC 8474</strain>
    </source>
</reference>
<evidence type="ECO:0000313" key="3">
    <source>
        <dbReference type="EMBL" id="CCG84753.1"/>
    </source>
</evidence>
<protein>
    <submittedName>
        <fullName evidence="3">Uncharacterized protein</fullName>
    </submittedName>
</protein>
<feature type="signal peptide" evidence="2">
    <location>
        <begin position="1"/>
        <end position="17"/>
    </location>
</feature>
<name>R4XJX5_TAPDE</name>
<feature type="region of interest" description="Disordered" evidence="1">
    <location>
        <begin position="188"/>
        <end position="241"/>
    </location>
</feature>
<evidence type="ECO:0000313" key="4">
    <source>
        <dbReference type="Proteomes" id="UP000013776"/>
    </source>
</evidence>
<accession>R4XJX5</accession>
<feature type="chain" id="PRO_5004382184" evidence="2">
    <location>
        <begin position="18"/>
        <end position="712"/>
    </location>
</feature>
<evidence type="ECO:0000256" key="1">
    <source>
        <dbReference type="SAM" id="MobiDB-lite"/>
    </source>
</evidence>
<proteinExistence type="predicted"/>
<feature type="compositionally biased region" description="Low complexity" evidence="1">
    <location>
        <begin position="229"/>
        <end position="241"/>
    </location>
</feature>
<evidence type="ECO:0000256" key="2">
    <source>
        <dbReference type="SAM" id="SignalP"/>
    </source>
</evidence>
<dbReference type="Proteomes" id="UP000013776">
    <property type="component" value="Unassembled WGS sequence"/>
</dbReference>
<keyword evidence="2" id="KW-0732">Signal</keyword>
<gene>
    <name evidence="3" type="ORF">TAPDE_005273</name>
</gene>